<dbReference type="Proteomes" id="UP000019365">
    <property type="component" value="Unassembled WGS sequence"/>
</dbReference>
<keyword evidence="1" id="KW-1133">Transmembrane helix</keyword>
<reference evidence="2 3" key="1">
    <citation type="journal article" date="2014" name="PLoS ONE">
        <title>Rumen cellulosomics: divergent fiber-degrading strategies revealed by comparative genome-wide analysis of six ruminococcal strains.</title>
        <authorList>
            <person name="Dassa B."/>
            <person name="Borovok I."/>
            <person name="Ruimy-Israeli V."/>
            <person name="Lamed R."/>
            <person name="Flint H.J."/>
            <person name="Duncan S.H."/>
            <person name="Henrissat B."/>
            <person name="Coutinho P."/>
            <person name="Morrison M."/>
            <person name="Mosoni P."/>
            <person name="Yeoman C.J."/>
            <person name="White B.A."/>
            <person name="Bayer E.A."/>
        </authorList>
    </citation>
    <scope>NUCLEOTIDE SEQUENCE [LARGE SCALE GENOMIC DNA]</scope>
    <source>
        <strain evidence="2 3">007c</strain>
    </source>
</reference>
<protein>
    <recommendedName>
        <fullName evidence="4">ABC-2 family transporter protein</fullName>
    </recommendedName>
</protein>
<evidence type="ECO:0000313" key="3">
    <source>
        <dbReference type="Proteomes" id="UP000019365"/>
    </source>
</evidence>
<dbReference type="EMBL" id="ATAX01000026">
    <property type="protein sequence ID" value="EWM53377.1"/>
    <property type="molecule type" value="Genomic_DNA"/>
</dbReference>
<accession>W7UY93</accession>
<gene>
    <name evidence="2" type="ORF">RF007C_10430</name>
</gene>
<sequence>MAGLLYKELKLNRFVFILFLISELIFWTLLGCLFGLSDDDVTLKAFSLVAGVFIVISTFFSGIVESGIFSGEERKKWAYYVASTPVGVSGYIGAKYVTTLIFSMAVVLLHTLVLSAYFQLIGRCGNLTLLVVALFYIQLFMRSVEIPLVVRFGNKTGNSLKLAGLLVILIVSVVYMLFGDTSVFNNMDNFWEWLFSVLKDQEKLSTLILSIGIMTVAVLPLYYLSYRLSVKWYLKGAENYAK</sequence>
<keyword evidence="1" id="KW-0472">Membrane</keyword>
<evidence type="ECO:0000313" key="2">
    <source>
        <dbReference type="EMBL" id="EWM53377.1"/>
    </source>
</evidence>
<feature type="transmembrane region" description="Helical" evidence="1">
    <location>
        <begin position="48"/>
        <end position="71"/>
    </location>
</feature>
<evidence type="ECO:0008006" key="4">
    <source>
        <dbReference type="Google" id="ProtNLM"/>
    </source>
</evidence>
<dbReference type="InterPro" id="IPR025699">
    <property type="entry name" value="ABC2_memb-like"/>
</dbReference>
<proteinExistence type="predicted"/>
<dbReference type="OrthoDB" id="1818839at2"/>
<name>W7UY93_RUMFL</name>
<dbReference type="eggNOG" id="ENOG5030UKE">
    <property type="taxonomic scope" value="Bacteria"/>
</dbReference>
<keyword evidence="3" id="KW-1185">Reference proteome</keyword>
<feature type="transmembrane region" description="Helical" evidence="1">
    <location>
        <begin position="162"/>
        <end position="184"/>
    </location>
</feature>
<feature type="transmembrane region" description="Helical" evidence="1">
    <location>
        <begin position="204"/>
        <end position="224"/>
    </location>
</feature>
<feature type="transmembrane region" description="Helical" evidence="1">
    <location>
        <begin position="101"/>
        <end position="121"/>
    </location>
</feature>
<dbReference type="Pfam" id="PF13346">
    <property type="entry name" value="ABC2_membrane_5"/>
    <property type="match status" value="1"/>
</dbReference>
<organism evidence="2 3">
    <name type="scientific">Ruminococcus flavefaciens 007c</name>
    <dbReference type="NCBI Taxonomy" id="1341157"/>
    <lineage>
        <taxon>Bacteria</taxon>
        <taxon>Bacillati</taxon>
        <taxon>Bacillota</taxon>
        <taxon>Clostridia</taxon>
        <taxon>Eubacteriales</taxon>
        <taxon>Oscillospiraceae</taxon>
        <taxon>Ruminococcus</taxon>
    </lineage>
</organism>
<feature type="transmembrane region" description="Helical" evidence="1">
    <location>
        <begin position="127"/>
        <end position="150"/>
    </location>
</feature>
<comment type="caution">
    <text evidence="2">The sequence shown here is derived from an EMBL/GenBank/DDBJ whole genome shotgun (WGS) entry which is preliminary data.</text>
</comment>
<keyword evidence="1" id="KW-0812">Transmembrane</keyword>
<feature type="transmembrane region" description="Helical" evidence="1">
    <location>
        <begin position="14"/>
        <end position="36"/>
    </location>
</feature>
<dbReference type="RefSeq" id="WP_037299749.1">
    <property type="nucleotide sequence ID" value="NZ_ATAX01000026.1"/>
</dbReference>
<dbReference type="PATRIC" id="fig|1341157.4.peg.2156"/>
<dbReference type="AlphaFoldDB" id="W7UY93"/>
<evidence type="ECO:0000256" key="1">
    <source>
        <dbReference type="SAM" id="Phobius"/>
    </source>
</evidence>